<dbReference type="OrthoDB" id="2391872at2759"/>
<evidence type="ECO:0000256" key="1">
    <source>
        <dbReference type="SAM" id="MobiDB-lite"/>
    </source>
</evidence>
<feature type="region of interest" description="Disordered" evidence="1">
    <location>
        <begin position="106"/>
        <end position="144"/>
    </location>
</feature>
<dbReference type="STRING" id="1348612.A0A397I7W7"/>
<keyword evidence="3" id="KW-1185">Reference proteome</keyword>
<dbReference type="EMBL" id="PQFF01000266">
    <property type="protein sequence ID" value="RHZ68930.1"/>
    <property type="molecule type" value="Genomic_DNA"/>
</dbReference>
<gene>
    <name evidence="2" type="ORF">Glove_292g52</name>
</gene>
<organism evidence="2 3">
    <name type="scientific">Diversispora epigaea</name>
    <dbReference type="NCBI Taxonomy" id="1348612"/>
    <lineage>
        <taxon>Eukaryota</taxon>
        <taxon>Fungi</taxon>
        <taxon>Fungi incertae sedis</taxon>
        <taxon>Mucoromycota</taxon>
        <taxon>Glomeromycotina</taxon>
        <taxon>Glomeromycetes</taxon>
        <taxon>Diversisporales</taxon>
        <taxon>Diversisporaceae</taxon>
        <taxon>Diversispora</taxon>
    </lineage>
</organism>
<accession>A0A397I7W7</accession>
<dbReference type="AlphaFoldDB" id="A0A397I7W7"/>
<dbReference type="Proteomes" id="UP000266861">
    <property type="component" value="Unassembled WGS sequence"/>
</dbReference>
<proteinExistence type="predicted"/>
<comment type="caution">
    <text evidence="2">The sequence shown here is derived from an EMBL/GenBank/DDBJ whole genome shotgun (WGS) entry which is preliminary data.</text>
</comment>
<reference evidence="2 3" key="1">
    <citation type="submission" date="2018-08" db="EMBL/GenBank/DDBJ databases">
        <title>Genome and evolution of the arbuscular mycorrhizal fungus Diversispora epigaea (formerly Glomus versiforme) and its bacterial endosymbionts.</title>
        <authorList>
            <person name="Sun X."/>
            <person name="Fei Z."/>
            <person name="Harrison M."/>
        </authorList>
    </citation>
    <scope>NUCLEOTIDE SEQUENCE [LARGE SCALE GENOMIC DNA]</scope>
    <source>
        <strain evidence="2 3">IT104</strain>
    </source>
</reference>
<feature type="compositionally biased region" description="Gly residues" evidence="1">
    <location>
        <begin position="109"/>
        <end position="140"/>
    </location>
</feature>
<sequence length="261" mass="28840">MIRSFRQPTNNNFTTCFGPNLKFYTSLGAGRGRGGGGTIELGGKTFSLTVPIKANPPPKKLKVEPGQFDDKVDKVDEVEERQHFETLSNPMRDPQELERQRYRFQQQRGRGGGIGGRGGGVGGRGGGVGRGVGRGVGGAGRFDNSGVGRGKNRIRNITENKNLEKPQAKDFISEDIDWYDFTISQMKNHSLNNQDDDEEVLKLESTGGDYERYVSIPNSIDEGETIMIQLEGIKNVIGQNSSYKLSDKKLFYETIAKTLKT</sequence>
<name>A0A397I7W7_9GLOM</name>
<protein>
    <submittedName>
        <fullName evidence="2">Uncharacterized protein</fullName>
    </submittedName>
</protein>
<evidence type="ECO:0000313" key="2">
    <source>
        <dbReference type="EMBL" id="RHZ68930.1"/>
    </source>
</evidence>
<evidence type="ECO:0000313" key="3">
    <source>
        <dbReference type="Proteomes" id="UP000266861"/>
    </source>
</evidence>